<protein>
    <submittedName>
        <fullName evidence="3">Secreted protein</fullName>
    </submittedName>
</protein>
<evidence type="ECO:0000256" key="1">
    <source>
        <dbReference type="SAM" id="MobiDB-lite"/>
    </source>
</evidence>
<organism evidence="2 3">
    <name type="scientific">Strongyloides venezuelensis</name>
    <name type="common">Threadworm</name>
    <dbReference type="NCBI Taxonomy" id="75913"/>
    <lineage>
        <taxon>Eukaryota</taxon>
        <taxon>Metazoa</taxon>
        <taxon>Ecdysozoa</taxon>
        <taxon>Nematoda</taxon>
        <taxon>Chromadorea</taxon>
        <taxon>Rhabditida</taxon>
        <taxon>Tylenchina</taxon>
        <taxon>Panagrolaimomorpha</taxon>
        <taxon>Strongyloidoidea</taxon>
        <taxon>Strongyloididae</taxon>
        <taxon>Strongyloides</taxon>
    </lineage>
</organism>
<name>A0A0K0G0J5_STRVS</name>
<feature type="compositionally biased region" description="Polar residues" evidence="1">
    <location>
        <begin position="115"/>
        <end position="131"/>
    </location>
</feature>
<reference evidence="2" key="1">
    <citation type="submission" date="2014-07" db="EMBL/GenBank/DDBJ databases">
        <authorList>
            <person name="Martin A.A"/>
            <person name="De Silva N."/>
        </authorList>
    </citation>
    <scope>NUCLEOTIDE SEQUENCE</scope>
</reference>
<evidence type="ECO:0000313" key="3">
    <source>
        <dbReference type="WBParaSite" id="SVE_1823000.1"/>
    </source>
</evidence>
<evidence type="ECO:0000313" key="2">
    <source>
        <dbReference type="Proteomes" id="UP000035680"/>
    </source>
</evidence>
<sequence length="255" mass="28461">MKLIVFAITFTCLQNTHEFFLRNDRYKRQTITGWDNNAEPGYLPDYRGDKYTDPQRIKDTQALNKPFFDSIGGEPVYPGGVPPKNDISSSVAEANTYYQNQQSSSSSSSSSSNSEMSKTYSPSGNQINNENLYSYETPESSTNEFPTQIQRDYFVPNTYETSTTYNEILNNGYISSTTRTSNQVSSGSYSTSGPIWQSANPGFLPDYRGDKYTDPQRILDTQNLNKAFFESIGGEPVYPGGVPPKQKISTSSPTV</sequence>
<feature type="region of interest" description="Disordered" evidence="1">
    <location>
        <begin position="232"/>
        <end position="255"/>
    </location>
</feature>
<feature type="compositionally biased region" description="Low complexity" evidence="1">
    <location>
        <begin position="233"/>
        <end position="244"/>
    </location>
</feature>
<feature type="region of interest" description="Disordered" evidence="1">
    <location>
        <begin position="33"/>
        <end position="53"/>
    </location>
</feature>
<reference evidence="3" key="2">
    <citation type="submission" date="2015-08" db="UniProtKB">
        <authorList>
            <consortium name="WormBaseParasite"/>
        </authorList>
    </citation>
    <scope>IDENTIFICATION</scope>
</reference>
<feature type="compositionally biased region" description="Low complexity" evidence="1">
    <location>
        <begin position="99"/>
        <end position="114"/>
    </location>
</feature>
<keyword evidence="2" id="KW-1185">Reference proteome</keyword>
<accession>A0A0K0G0J5</accession>
<dbReference type="WBParaSite" id="SVE_1823000.1">
    <property type="protein sequence ID" value="SVE_1823000.1"/>
    <property type="gene ID" value="SVE_1823000"/>
</dbReference>
<proteinExistence type="predicted"/>
<feature type="region of interest" description="Disordered" evidence="1">
    <location>
        <begin position="98"/>
        <end position="131"/>
    </location>
</feature>
<dbReference type="STRING" id="75913.A0A0K0G0J5"/>
<dbReference type="Proteomes" id="UP000035680">
    <property type="component" value="Unassembled WGS sequence"/>
</dbReference>
<dbReference type="AlphaFoldDB" id="A0A0K0G0J5"/>